<name>A0ABD1Z915_9MARC</name>
<dbReference type="EMBL" id="JBHFFA010000002">
    <property type="protein sequence ID" value="KAL2644294.1"/>
    <property type="molecule type" value="Genomic_DNA"/>
</dbReference>
<evidence type="ECO:0000313" key="1">
    <source>
        <dbReference type="EMBL" id="KAL2644294.1"/>
    </source>
</evidence>
<dbReference type="AlphaFoldDB" id="A0ABD1Z915"/>
<comment type="caution">
    <text evidence="1">The sequence shown here is derived from an EMBL/GenBank/DDBJ whole genome shotgun (WGS) entry which is preliminary data.</text>
</comment>
<organism evidence="1 2">
    <name type="scientific">Riccia fluitans</name>
    <dbReference type="NCBI Taxonomy" id="41844"/>
    <lineage>
        <taxon>Eukaryota</taxon>
        <taxon>Viridiplantae</taxon>
        <taxon>Streptophyta</taxon>
        <taxon>Embryophyta</taxon>
        <taxon>Marchantiophyta</taxon>
        <taxon>Marchantiopsida</taxon>
        <taxon>Marchantiidae</taxon>
        <taxon>Marchantiales</taxon>
        <taxon>Ricciaceae</taxon>
        <taxon>Riccia</taxon>
    </lineage>
</organism>
<accession>A0ABD1Z915</accession>
<protein>
    <submittedName>
        <fullName evidence="1">Uncharacterized protein</fullName>
    </submittedName>
</protein>
<proteinExistence type="predicted"/>
<keyword evidence="2" id="KW-1185">Reference proteome</keyword>
<gene>
    <name evidence="1" type="ORF">R1flu_011881</name>
</gene>
<evidence type="ECO:0000313" key="2">
    <source>
        <dbReference type="Proteomes" id="UP001605036"/>
    </source>
</evidence>
<reference evidence="1 2" key="1">
    <citation type="submission" date="2024-09" db="EMBL/GenBank/DDBJ databases">
        <title>Chromosome-scale assembly of Riccia fluitans.</title>
        <authorList>
            <person name="Paukszto L."/>
            <person name="Sawicki J."/>
            <person name="Karawczyk K."/>
            <person name="Piernik-Szablinska J."/>
            <person name="Szczecinska M."/>
            <person name="Mazdziarz M."/>
        </authorList>
    </citation>
    <scope>NUCLEOTIDE SEQUENCE [LARGE SCALE GENOMIC DNA]</scope>
    <source>
        <strain evidence="1">Rf_01</strain>
        <tissue evidence="1">Aerial parts of the thallus</tissue>
    </source>
</reference>
<sequence length="115" mass="13254">MRNAVISVTWYIPEPQGVTKKTEVCWPARKMRVWSSEEMPLPEREAAIVKESSGPTDRMTDQTDDRKLIAYWRMSVQTMRIDGNDWRKMVIGHEALVVVVVELSCFQAAKQNCNP</sequence>
<dbReference type="Proteomes" id="UP001605036">
    <property type="component" value="Unassembled WGS sequence"/>
</dbReference>